<dbReference type="KEGG" id="vg:4484367"/>
<keyword evidence="2" id="KW-1185">Reference proteome</keyword>
<dbReference type="GeneID" id="4484367"/>
<dbReference type="Proteomes" id="UP000001249">
    <property type="component" value="Segment"/>
</dbReference>
<name>A0A7M6_9CAUD</name>
<dbReference type="RefSeq" id="YP_851126.1">
    <property type="nucleotide sequence ID" value="NC_008562.1"/>
</dbReference>
<proteinExistence type="predicted"/>
<dbReference type="EMBL" id="AB231700">
    <property type="protein sequence ID" value="BAF36203.1"/>
    <property type="molecule type" value="Genomic_DNA"/>
</dbReference>
<evidence type="ECO:0000313" key="2">
    <source>
        <dbReference type="Proteomes" id="UP000001249"/>
    </source>
</evidence>
<reference evidence="2" key="1">
    <citation type="journal article" date="2008" name="J. Bacteriol.">
        <title>Ma-LMM01 infecting toxic Microcystis aeruginosa illuminates diverse cyanophage genome strategies.</title>
        <authorList>
            <person name="Yoshida T."/>
            <person name="Nagasaki K."/>
            <person name="Takashima Y."/>
            <person name="Shirai Y."/>
            <person name="Tomaru Y."/>
            <person name="Takao Y."/>
            <person name="Sakamoto S."/>
            <person name="Hiroishi S."/>
            <person name="Ogata H."/>
        </authorList>
    </citation>
    <scope>NUCLEOTIDE SEQUENCE</scope>
</reference>
<sequence>MSVIDSETSIEATVQAVTVAAGSIPTTIAIVGGVVTAASAAGYAASDVINTVTNGDSRQYTTVEAAIDAVSILAPTKIGTTALGRVVGVGTKVASTSARLAGKVVLKTGILYTGPGAKITGGLAQSTRGVRSAILSTANKAKSSAVNFTERGTPGILQPTPNYLNSSNVAARFTRFITSGLGATSNIASANSIVNNANATRSILTRRDIPNIDKVSQESGDIAIQMRNENVSIGDASRWIADNYPSADVEEVLRARQIIRNNVDFPVEDDPASLTTTLYREGYRPQDMNPAELVNYIKNARPGVSDSVATSLRYQVLSEYNEKYPRAITDEGVYNDIIKIANTIRPGATEAQKLKALEDISDKKRALRILNEILDKRLIGNIRVTSVKPPEGRVPLPLNPDGTPITSSPTIDSIDDEPIIIIDYTFDTIDSIVPIPTNTLTAPAVPVGSPHNTLQTNTGAGNTPVSVSASPANKIISITGGSVISEEAVANQLTAEIRDPSIMDSVLRETIRANLENKQAIVEDSQIESILNLVKQKINPGSPVVPRVANTGDIQDIVERLPDELGTPTNQVVGQALDATTGQAIINHSTSPIQVEQIAKNQAQAILNANPDINPDTLSNTQILALVDVAFAVDFNRDPFATSIRNYIKVLK</sequence>
<protein>
    <submittedName>
        <fullName evidence="1">Uncharacterized protein</fullName>
    </submittedName>
</protein>
<organism evidence="1 2">
    <name type="scientific">Microcystis phage LMM01</name>
    <dbReference type="NCBI Taxonomy" id="2856824"/>
    <lineage>
        <taxon>Viruses</taxon>
        <taxon>Duplodnaviria</taxon>
        <taxon>Heunggongvirae</taxon>
        <taxon>Uroviricota</taxon>
        <taxon>Caudoviricetes</taxon>
        <taxon>Fukuivirus</taxon>
        <taxon>Fukuivirus LMM01</taxon>
    </lineage>
</organism>
<accession>A0A7M6</accession>
<evidence type="ECO:0000313" key="1">
    <source>
        <dbReference type="EMBL" id="BAF36203.1"/>
    </source>
</evidence>